<dbReference type="GO" id="GO:0031965">
    <property type="term" value="C:nuclear membrane"/>
    <property type="evidence" value="ECO:0007669"/>
    <property type="project" value="UniProtKB-SubCell"/>
</dbReference>
<evidence type="ECO:0000256" key="6">
    <source>
        <dbReference type="ARBA" id="ARBA00022692"/>
    </source>
</evidence>
<evidence type="ECO:0000313" key="14">
    <source>
        <dbReference type="Proteomes" id="UP000789570"/>
    </source>
</evidence>
<name>A0A9N9A3Z5_9GLOM</name>
<dbReference type="InterPro" id="IPR013969">
    <property type="entry name" value="Oligosacch_biosynth_Alg14"/>
</dbReference>
<evidence type="ECO:0000256" key="2">
    <source>
        <dbReference type="ARBA" id="ARBA00004590"/>
    </source>
</evidence>
<dbReference type="PANTHER" id="PTHR12154">
    <property type="entry name" value="GLYCOSYL TRANSFERASE-RELATED"/>
    <property type="match status" value="1"/>
</dbReference>
<gene>
    <name evidence="13" type="ORF">FCALED_LOCUS4498</name>
</gene>
<dbReference type="AlphaFoldDB" id="A0A9N9A3Z5"/>
<keyword evidence="8" id="KW-1133">Transmembrane helix</keyword>
<evidence type="ECO:0000256" key="10">
    <source>
        <dbReference type="ARBA" id="ARBA00032062"/>
    </source>
</evidence>
<feature type="compositionally biased region" description="Polar residues" evidence="11">
    <location>
        <begin position="16"/>
        <end position="44"/>
    </location>
</feature>
<reference evidence="13" key="1">
    <citation type="submission" date="2021-06" db="EMBL/GenBank/DDBJ databases">
        <authorList>
            <person name="Kallberg Y."/>
            <person name="Tangrot J."/>
            <person name="Rosling A."/>
        </authorList>
    </citation>
    <scope>NUCLEOTIDE SEQUENCE</scope>
    <source>
        <strain evidence="13">UK204</strain>
    </source>
</reference>
<protein>
    <recommendedName>
        <fullName evidence="5">UDP-N-acetylglucosamine transferase subunit ALG14</fullName>
    </recommendedName>
    <alternativeName>
        <fullName evidence="10">Asparagine-linked glycosylation protein 14</fullName>
    </alternativeName>
</protein>
<dbReference type="GO" id="GO:0043541">
    <property type="term" value="C:UDP-N-acetylglucosamine transferase complex"/>
    <property type="evidence" value="ECO:0007669"/>
    <property type="project" value="TreeGrafter"/>
</dbReference>
<evidence type="ECO:0000256" key="1">
    <source>
        <dbReference type="ARBA" id="ARBA00004389"/>
    </source>
</evidence>
<dbReference type="Proteomes" id="UP000789570">
    <property type="component" value="Unassembled WGS sequence"/>
</dbReference>
<dbReference type="GO" id="GO:0006488">
    <property type="term" value="P:dolichol-linked oligosaccharide biosynthetic process"/>
    <property type="evidence" value="ECO:0007669"/>
    <property type="project" value="InterPro"/>
</dbReference>
<evidence type="ECO:0000259" key="12">
    <source>
        <dbReference type="PROSITE" id="PS50097"/>
    </source>
</evidence>
<comment type="similarity">
    <text evidence="3">Belongs to the ALG14 family.</text>
</comment>
<dbReference type="OrthoDB" id="17098at2759"/>
<sequence>MTSTISQNSPFPPNAVYQQNSYPSQTSSYSQIPRNSPYQHQQYHSPVKQEYSSSSSSPSSESSASASFPLGTLPPSFDHSHLIDGIPVSYILEKLHLLGPTYYNNRQTAYAELLINSLPNTTFYVHKEYLILQSIFFRQVFERVKIGDCITITLPAAPETFQPILEYLYTGDDDKWYSTMTIENWSNIYKNVQFLGLCTEAKAVCLAFYEHEIEPTLHRLFHTLPRRHKDNPIVPPSNRPKPSIKTCIILGSGGHTMEMFQLIEGLDLKTVYRPRIYVVTDNDYLSLQKVVEFENRKSGDHHNDHVVKMIPRSRQVGQSWLTTPFSVLKALIKCISLIFGELPDLIICNGPGSCIPVCVISYIPRILGIKWIKLIYVESFARVKTLSLSGKLLYIFVDRFLVQWPYFAEKYPNAEYKGLLLIKNNINFKQINNFLI</sequence>
<dbReference type="InterPro" id="IPR011333">
    <property type="entry name" value="SKP1/BTB/POZ_sf"/>
</dbReference>
<organism evidence="13 14">
    <name type="scientific">Funneliformis caledonium</name>
    <dbReference type="NCBI Taxonomy" id="1117310"/>
    <lineage>
        <taxon>Eukaryota</taxon>
        <taxon>Fungi</taxon>
        <taxon>Fungi incertae sedis</taxon>
        <taxon>Mucoromycota</taxon>
        <taxon>Glomeromycotina</taxon>
        <taxon>Glomeromycetes</taxon>
        <taxon>Glomerales</taxon>
        <taxon>Glomeraceae</taxon>
        <taxon>Funneliformis</taxon>
    </lineage>
</organism>
<dbReference type="InterPro" id="IPR000210">
    <property type="entry name" value="BTB/POZ_dom"/>
</dbReference>
<feature type="compositionally biased region" description="Low complexity" evidence="11">
    <location>
        <begin position="52"/>
        <end position="67"/>
    </location>
</feature>
<comment type="subunit">
    <text evidence="4">Heterodimer with ALG13 to form a functional enzyme.</text>
</comment>
<comment type="subcellular location">
    <subcellularLocation>
        <location evidence="1">Endoplasmic reticulum membrane</location>
        <topology evidence="1">Single-pass membrane protein</topology>
    </subcellularLocation>
    <subcellularLocation>
        <location evidence="2">Nucleus membrane</location>
        <topology evidence="2">Single-pass membrane protein</topology>
    </subcellularLocation>
</comment>
<evidence type="ECO:0000313" key="13">
    <source>
        <dbReference type="EMBL" id="CAG8517040.1"/>
    </source>
</evidence>
<dbReference type="Pfam" id="PF00651">
    <property type="entry name" value="BTB"/>
    <property type="match status" value="1"/>
</dbReference>
<keyword evidence="9" id="KW-0472">Membrane</keyword>
<keyword evidence="14" id="KW-1185">Reference proteome</keyword>
<evidence type="ECO:0000256" key="9">
    <source>
        <dbReference type="ARBA" id="ARBA00023136"/>
    </source>
</evidence>
<dbReference type="Gene3D" id="3.30.710.10">
    <property type="entry name" value="Potassium Channel Kv1.1, Chain A"/>
    <property type="match status" value="1"/>
</dbReference>
<evidence type="ECO:0000256" key="11">
    <source>
        <dbReference type="SAM" id="MobiDB-lite"/>
    </source>
</evidence>
<proteinExistence type="inferred from homology"/>
<dbReference type="GO" id="GO:0004577">
    <property type="term" value="F:N-acetylglucosaminyldiphosphodolichol N-acetylglucosaminyltransferase activity"/>
    <property type="evidence" value="ECO:0007669"/>
    <property type="project" value="TreeGrafter"/>
</dbReference>
<keyword evidence="7" id="KW-0256">Endoplasmic reticulum</keyword>
<evidence type="ECO:0000256" key="4">
    <source>
        <dbReference type="ARBA" id="ARBA00011335"/>
    </source>
</evidence>
<comment type="caution">
    <text evidence="13">The sequence shown here is derived from an EMBL/GenBank/DDBJ whole genome shotgun (WGS) entry which is preliminary data.</text>
</comment>
<evidence type="ECO:0000256" key="3">
    <source>
        <dbReference type="ARBA" id="ARBA00009731"/>
    </source>
</evidence>
<dbReference type="Pfam" id="PF08660">
    <property type="entry name" value="Alg14"/>
    <property type="match status" value="1"/>
</dbReference>
<dbReference type="Gene3D" id="3.40.50.2000">
    <property type="entry name" value="Glycogen Phosphorylase B"/>
    <property type="match status" value="1"/>
</dbReference>
<feature type="domain" description="BTB" evidence="12">
    <location>
        <begin position="109"/>
        <end position="172"/>
    </location>
</feature>
<dbReference type="EMBL" id="CAJVPQ010000886">
    <property type="protein sequence ID" value="CAG8517040.1"/>
    <property type="molecule type" value="Genomic_DNA"/>
</dbReference>
<dbReference type="PROSITE" id="PS50097">
    <property type="entry name" value="BTB"/>
    <property type="match status" value="1"/>
</dbReference>
<evidence type="ECO:0000256" key="5">
    <source>
        <dbReference type="ARBA" id="ARBA00017467"/>
    </source>
</evidence>
<evidence type="ECO:0000256" key="8">
    <source>
        <dbReference type="ARBA" id="ARBA00022989"/>
    </source>
</evidence>
<accession>A0A9N9A3Z5</accession>
<keyword evidence="6" id="KW-0812">Transmembrane</keyword>
<dbReference type="PANTHER" id="PTHR12154:SF4">
    <property type="entry name" value="UDP-N-ACETYLGLUCOSAMINE TRANSFERASE SUBUNIT ALG14 HOMOLOG"/>
    <property type="match status" value="1"/>
</dbReference>
<dbReference type="SUPFAM" id="SSF54695">
    <property type="entry name" value="POZ domain"/>
    <property type="match status" value="1"/>
</dbReference>
<dbReference type="CDD" id="cd18186">
    <property type="entry name" value="BTB_POZ_ZBTB_KLHL-like"/>
    <property type="match status" value="1"/>
</dbReference>
<feature type="region of interest" description="Disordered" evidence="11">
    <location>
        <begin position="1"/>
        <end position="67"/>
    </location>
</feature>
<evidence type="ECO:0000256" key="7">
    <source>
        <dbReference type="ARBA" id="ARBA00022824"/>
    </source>
</evidence>